<evidence type="ECO:0000313" key="2">
    <source>
        <dbReference type="Proteomes" id="UP000447434"/>
    </source>
</evidence>
<dbReference type="PANTHER" id="PTHR46782">
    <property type="entry name" value="OS01G0757700 PROTEIN"/>
    <property type="match status" value="1"/>
</dbReference>
<dbReference type="Gene3D" id="1.25.40.10">
    <property type="entry name" value="Tetratricopeptide repeat domain"/>
    <property type="match status" value="1"/>
</dbReference>
<dbReference type="AlphaFoldDB" id="A0A6A4NVK0"/>
<dbReference type="EMBL" id="WOCE01000020">
    <property type="protein sequence ID" value="KAE9591359.1"/>
    <property type="molecule type" value="Genomic_DNA"/>
</dbReference>
<dbReference type="Proteomes" id="UP000447434">
    <property type="component" value="Chromosome 20"/>
</dbReference>
<sequence>MTRILLSPYPNFNDLVHFLVVVVVNLVREVEDILKKNKMVVISCENSILSPFLTYYQAKIHTSRTLLSVSLSHKRICICCALAVPVAKSKLQRGDRALCSPVEKDKKDNNSTKKKEHHLWKKRDSAQSGQKALTLVKIVSQLPNEKEAVYGALDKWTAWETEFPVIAAAKALKILKKRGQWIRVIQVAKWMLSKGQGATMGTYDTLLLAFDMDQRADEAESLWNMIIHTHMRSVSKKLFSRIIALYDHHDMPDKIIEVFADMEELRVKPDEDTVKRVGSAFRKLGQEEKRNLVIKRYGLKWKYIHFNGERVRVKREEAWQEDESTN</sequence>
<organism evidence="1 2">
    <name type="scientific">Lupinus albus</name>
    <name type="common">White lupine</name>
    <name type="synonym">Lupinus termis</name>
    <dbReference type="NCBI Taxonomy" id="3870"/>
    <lineage>
        <taxon>Eukaryota</taxon>
        <taxon>Viridiplantae</taxon>
        <taxon>Streptophyta</taxon>
        <taxon>Embryophyta</taxon>
        <taxon>Tracheophyta</taxon>
        <taxon>Spermatophyta</taxon>
        <taxon>Magnoliopsida</taxon>
        <taxon>eudicotyledons</taxon>
        <taxon>Gunneridae</taxon>
        <taxon>Pentapetalae</taxon>
        <taxon>rosids</taxon>
        <taxon>fabids</taxon>
        <taxon>Fabales</taxon>
        <taxon>Fabaceae</taxon>
        <taxon>Papilionoideae</taxon>
        <taxon>50 kb inversion clade</taxon>
        <taxon>genistoids sensu lato</taxon>
        <taxon>core genistoids</taxon>
        <taxon>Genisteae</taxon>
        <taxon>Lupinus</taxon>
    </lineage>
</organism>
<dbReference type="PANTHER" id="PTHR46782:SF2">
    <property type="entry name" value="OS07G0545900 PROTEIN"/>
    <property type="match status" value="1"/>
</dbReference>
<accession>A0A6A4NVK0</accession>
<dbReference type="InterPro" id="IPR011990">
    <property type="entry name" value="TPR-like_helical_dom_sf"/>
</dbReference>
<protein>
    <submittedName>
        <fullName evidence="1">Putative tetratricopeptide-like helical domain-containing protein</fullName>
    </submittedName>
</protein>
<keyword evidence="2" id="KW-1185">Reference proteome</keyword>
<proteinExistence type="predicted"/>
<reference evidence="2" key="1">
    <citation type="journal article" date="2020" name="Nat. Commun.">
        <title>Genome sequence of the cluster root forming white lupin.</title>
        <authorList>
            <person name="Hufnagel B."/>
            <person name="Marques A."/>
            <person name="Soriano A."/>
            <person name="Marques L."/>
            <person name="Divol F."/>
            <person name="Doumas P."/>
            <person name="Sallet E."/>
            <person name="Mancinotti D."/>
            <person name="Carrere S."/>
            <person name="Marande W."/>
            <person name="Arribat S."/>
            <person name="Keller J."/>
            <person name="Huneau C."/>
            <person name="Blein T."/>
            <person name="Aime D."/>
            <person name="Laguerre M."/>
            <person name="Taylor J."/>
            <person name="Schubert V."/>
            <person name="Nelson M."/>
            <person name="Geu-Flores F."/>
            <person name="Crespi M."/>
            <person name="Gallardo-Guerrero K."/>
            <person name="Delaux P.-M."/>
            <person name="Salse J."/>
            <person name="Berges H."/>
            <person name="Guyot R."/>
            <person name="Gouzy J."/>
            <person name="Peret B."/>
        </authorList>
    </citation>
    <scope>NUCLEOTIDE SEQUENCE [LARGE SCALE GENOMIC DNA]</scope>
    <source>
        <strain evidence="2">cv. Amiga</strain>
    </source>
</reference>
<name>A0A6A4NVK0_LUPAL</name>
<dbReference type="InterPro" id="IPR044646">
    <property type="entry name" value="EMB1417-like"/>
</dbReference>
<comment type="caution">
    <text evidence="1">The sequence shown here is derived from an EMBL/GenBank/DDBJ whole genome shotgun (WGS) entry which is preliminary data.</text>
</comment>
<evidence type="ECO:0000313" key="1">
    <source>
        <dbReference type="EMBL" id="KAE9591359.1"/>
    </source>
</evidence>
<gene>
    <name evidence="1" type="ORF">Lalb_Chr20g0117641</name>
</gene>
<dbReference type="OrthoDB" id="2014168at2759"/>